<comment type="caution">
    <text evidence="9">Lacks conserved residue(s) required for the propagation of feature annotation.</text>
</comment>
<keyword evidence="12" id="KW-1185">Reference proteome</keyword>
<comment type="function">
    <text evidence="9">This protein specifically catalyzes the removal of signal peptides from prolipoproteins.</text>
</comment>
<gene>
    <name evidence="9" type="primary">lspA</name>
    <name evidence="11" type="ORF">BBF96_06150</name>
</gene>
<feature type="transmembrane region" description="Helical" evidence="9">
    <location>
        <begin position="119"/>
        <end position="138"/>
    </location>
</feature>
<keyword evidence="4 9" id="KW-0812">Transmembrane</keyword>
<dbReference type="OrthoDB" id="9810259at2"/>
<dbReference type="RefSeq" id="WP_127016344.1">
    <property type="nucleotide sequence ID" value="NZ_CP016379.1"/>
</dbReference>
<evidence type="ECO:0000256" key="4">
    <source>
        <dbReference type="ARBA" id="ARBA00022692"/>
    </source>
</evidence>
<dbReference type="NCBIfam" id="TIGR00077">
    <property type="entry name" value="lspA"/>
    <property type="match status" value="1"/>
</dbReference>
<name>A0A3Q9HRP2_9FIRM</name>
<comment type="subcellular location">
    <subcellularLocation>
        <location evidence="9">Cell membrane</location>
        <topology evidence="9">Multi-pass membrane protein</topology>
    </subcellularLocation>
</comment>
<keyword evidence="3 9" id="KW-0645">Protease</keyword>
<dbReference type="KEGG" id="aft:BBF96_06150"/>
<reference evidence="11 12" key="1">
    <citation type="submission" date="2016-07" db="EMBL/GenBank/DDBJ databases">
        <title>Genome and transcriptome analysis of iron-reducing fermentative bacteria Anoxybacter fermentans.</title>
        <authorList>
            <person name="Zeng X."/>
            <person name="Shao Z."/>
        </authorList>
    </citation>
    <scope>NUCLEOTIDE SEQUENCE [LARGE SCALE GENOMIC DNA]</scope>
    <source>
        <strain evidence="11 12">DY22613</strain>
    </source>
</reference>
<evidence type="ECO:0000256" key="8">
    <source>
        <dbReference type="ARBA" id="ARBA00023136"/>
    </source>
</evidence>
<dbReference type="AlphaFoldDB" id="A0A3Q9HRP2"/>
<dbReference type="Pfam" id="PF01252">
    <property type="entry name" value="Peptidase_A8"/>
    <property type="match status" value="1"/>
</dbReference>
<comment type="catalytic activity">
    <reaction evidence="9">
        <text>Release of signal peptides from bacterial membrane prolipoproteins. Hydrolyzes -Xaa-Yaa-Zaa-|-(S,diacylglyceryl)Cys-, in which Xaa is hydrophobic (preferably Leu), and Yaa (Ala or Ser) and Zaa (Gly or Ala) have small, neutral side chains.</text>
        <dbReference type="EC" id="3.4.23.36"/>
    </reaction>
</comment>
<evidence type="ECO:0000313" key="11">
    <source>
        <dbReference type="EMBL" id="AZR73014.1"/>
    </source>
</evidence>
<dbReference type="PANTHER" id="PTHR33695:SF1">
    <property type="entry name" value="LIPOPROTEIN SIGNAL PEPTIDASE"/>
    <property type="match status" value="1"/>
</dbReference>
<keyword evidence="5 9" id="KW-0064">Aspartyl protease</keyword>
<protein>
    <recommendedName>
        <fullName evidence="9">Lipoprotein signal peptidase</fullName>
        <ecNumber evidence="9">3.4.23.36</ecNumber>
    </recommendedName>
    <alternativeName>
        <fullName evidence="9">Prolipoprotein signal peptidase</fullName>
    </alternativeName>
    <alternativeName>
        <fullName evidence="9">Signal peptidase II</fullName>
        <shortName evidence="9">SPase II</shortName>
    </alternativeName>
</protein>
<evidence type="ECO:0000256" key="10">
    <source>
        <dbReference type="RuleBase" id="RU004181"/>
    </source>
</evidence>
<organism evidence="11 12">
    <name type="scientific">Anoxybacter fermentans</name>
    <dbReference type="NCBI Taxonomy" id="1323375"/>
    <lineage>
        <taxon>Bacteria</taxon>
        <taxon>Bacillati</taxon>
        <taxon>Bacillota</taxon>
        <taxon>Clostridia</taxon>
        <taxon>Halanaerobiales</taxon>
        <taxon>Anoxybacter</taxon>
    </lineage>
</organism>
<evidence type="ECO:0000256" key="6">
    <source>
        <dbReference type="ARBA" id="ARBA00022801"/>
    </source>
</evidence>
<evidence type="ECO:0000256" key="1">
    <source>
        <dbReference type="ARBA" id="ARBA00006139"/>
    </source>
</evidence>
<dbReference type="InterPro" id="IPR001872">
    <property type="entry name" value="Peptidase_A8"/>
</dbReference>
<dbReference type="HAMAP" id="MF_00161">
    <property type="entry name" value="LspA"/>
    <property type="match status" value="1"/>
</dbReference>
<evidence type="ECO:0000256" key="2">
    <source>
        <dbReference type="ARBA" id="ARBA00022475"/>
    </source>
</evidence>
<evidence type="ECO:0000256" key="3">
    <source>
        <dbReference type="ARBA" id="ARBA00022670"/>
    </source>
</evidence>
<comment type="similarity">
    <text evidence="1 9 10">Belongs to the peptidase A8 family.</text>
</comment>
<sequence length="145" mass="16670">MIWIVILLTFAVDQLTKYLVSHNFHYLESIPIIPKIFYLTYVHNYGAAFGILQGRRELFILVAIVVLAFIIYFYKQLPKDRISRLALGLALGGTIGNLVDRLRLGYVIDFFDFQVWPIFNIADSAIVIGMALFAWILFNDYTAKS</sequence>
<keyword evidence="7 9" id="KW-1133">Transmembrane helix</keyword>
<keyword evidence="2 9" id="KW-1003">Cell membrane</keyword>
<feature type="transmembrane region" description="Helical" evidence="9">
    <location>
        <begin position="58"/>
        <end position="75"/>
    </location>
</feature>
<evidence type="ECO:0000313" key="12">
    <source>
        <dbReference type="Proteomes" id="UP000267250"/>
    </source>
</evidence>
<dbReference type="PANTHER" id="PTHR33695">
    <property type="entry name" value="LIPOPROTEIN SIGNAL PEPTIDASE"/>
    <property type="match status" value="1"/>
</dbReference>
<accession>A0A3Q9HRP2</accession>
<keyword evidence="6 9" id="KW-0378">Hydrolase</keyword>
<dbReference type="UniPathway" id="UPA00665"/>
<dbReference type="GO" id="GO:0004190">
    <property type="term" value="F:aspartic-type endopeptidase activity"/>
    <property type="evidence" value="ECO:0007669"/>
    <property type="project" value="UniProtKB-UniRule"/>
</dbReference>
<dbReference type="PRINTS" id="PR00781">
    <property type="entry name" value="LIPOSIGPTASE"/>
</dbReference>
<dbReference type="Proteomes" id="UP000267250">
    <property type="component" value="Chromosome"/>
</dbReference>
<proteinExistence type="inferred from homology"/>
<dbReference type="EMBL" id="CP016379">
    <property type="protein sequence ID" value="AZR73014.1"/>
    <property type="molecule type" value="Genomic_DNA"/>
</dbReference>
<feature type="active site" evidence="9">
    <location>
        <position position="123"/>
    </location>
</feature>
<dbReference type="GO" id="GO:0006508">
    <property type="term" value="P:proteolysis"/>
    <property type="evidence" value="ECO:0007669"/>
    <property type="project" value="UniProtKB-KW"/>
</dbReference>
<dbReference type="EC" id="3.4.23.36" evidence="9"/>
<dbReference type="GO" id="GO:0005886">
    <property type="term" value="C:plasma membrane"/>
    <property type="evidence" value="ECO:0007669"/>
    <property type="project" value="UniProtKB-SubCell"/>
</dbReference>
<feature type="active site" evidence="9">
    <location>
        <position position="109"/>
    </location>
</feature>
<evidence type="ECO:0000256" key="7">
    <source>
        <dbReference type="ARBA" id="ARBA00022989"/>
    </source>
</evidence>
<keyword evidence="8 9" id="KW-0472">Membrane</keyword>
<evidence type="ECO:0000256" key="9">
    <source>
        <dbReference type="HAMAP-Rule" id="MF_00161"/>
    </source>
</evidence>
<evidence type="ECO:0000256" key="5">
    <source>
        <dbReference type="ARBA" id="ARBA00022750"/>
    </source>
</evidence>
<comment type="pathway">
    <text evidence="9">Protein modification; lipoprotein biosynthesis (signal peptide cleavage).</text>
</comment>